<dbReference type="PANTHER" id="PTHR43305:SF1">
    <property type="entry name" value="FAMILY N-ACETYLTRANSFERASE, PUTATIVE (AFU_ORTHOLOGUE AFUA_2G01380)-RELATED"/>
    <property type="match status" value="1"/>
</dbReference>
<name>A0ABM8ZNN0_9VIBR</name>
<evidence type="ECO:0000313" key="3">
    <source>
        <dbReference type="Proteomes" id="UP000838160"/>
    </source>
</evidence>
<comment type="caution">
    <text evidence="2">The sequence shown here is derived from an EMBL/GenBank/DDBJ whole genome shotgun (WGS) entry which is preliminary data.</text>
</comment>
<dbReference type="PROSITE" id="PS51186">
    <property type="entry name" value="GNAT"/>
    <property type="match status" value="1"/>
</dbReference>
<feature type="domain" description="N-acetyltransferase" evidence="1">
    <location>
        <begin position="18"/>
        <end position="165"/>
    </location>
</feature>
<dbReference type="InterPro" id="IPR016181">
    <property type="entry name" value="Acyl_CoA_acyltransferase"/>
</dbReference>
<dbReference type="SUPFAM" id="SSF55729">
    <property type="entry name" value="Acyl-CoA N-acyltransferases (Nat)"/>
    <property type="match status" value="1"/>
</dbReference>
<protein>
    <recommendedName>
        <fullName evidence="1">N-acetyltransferase domain-containing protein</fullName>
    </recommendedName>
</protein>
<dbReference type="InterPro" id="IPR052777">
    <property type="entry name" value="Acetyltransferase_Enz"/>
</dbReference>
<dbReference type="CDD" id="cd04301">
    <property type="entry name" value="NAT_SF"/>
    <property type="match status" value="1"/>
</dbReference>
<organism evidence="2 3">
    <name type="scientific">Vibrio hippocampi</name>
    <dbReference type="NCBI Taxonomy" id="654686"/>
    <lineage>
        <taxon>Bacteria</taxon>
        <taxon>Pseudomonadati</taxon>
        <taxon>Pseudomonadota</taxon>
        <taxon>Gammaproteobacteria</taxon>
        <taxon>Vibrionales</taxon>
        <taxon>Vibrionaceae</taxon>
        <taxon>Vibrio</taxon>
    </lineage>
</organism>
<accession>A0ABM8ZNN0</accession>
<dbReference type="PANTHER" id="PTHR43305">
    <property type="entry name" value="FAMILY N-ACETYLTRANSFERASE, PUTATIVE (AFU_ORTHOLOGUE AFUA_2G01380)-RELATED"/>
    <property type="match status" value="1"/>
</dbReference>
<proteinExistence type="predicted"/>
<evidence type="ECO:0000313" key="2">
    <source>
        <dbReference type="EMBL" id="CAH0530093.1"/>
    </source>
</evidence>
<dbReference type="RefSeq" id="WP_237486605.1">
    <property type="nucleotide sequence ID" value="NZ_CAKLCM010000003.1"/>
</dbReference>
<evidence type="ECO:0000259" key="1">
    <source>
        <dbReference type="PROSITE" id="PS51186"/>
    </source>
</evidence>
<gene>
    <name evidence="2" type="ORF">VHP8226_03821</name>
</gene>
<dbReference type="Pfam" id="PF00583">
    <property type="entry name" value="Acetyltransf_1"/>
    <property type="match status" value="1"/>
</dbReference>
<sequence>MTAIQQVQLVEAESCHDLALKEVIQSVGREYGAIGEGFGPSDPEVLAMSQHYGKAQKSLYLVALLEGQVIGGCGIAQFGEHSDICELKKLFLLSEARGKRVGYQLVQACLEFAKQQGYQSCYLDTLTTMQSAIQLYIKFGFYHLDQPYPGTTHNGCDVWMMKSLTD</sequence>
<dbReference type="Gene3D" id="3.40.630.30">
    <property type="match status" value="1"/>
</dbReference>
<dbReference type="Proteomes" id="UP000838160">
    <property type="component" value="Unassembled WGS sequence"/>
</dbReference>
<dbReference type="EMBL" id="CAKLCM010000003">
    <property type="protein sequence ID" value="CAH0530093.1"/>
    <property type="molecule type" value="Genomic_DNA"/>
</dbReference>
<keyword evidence="3" id="KW-1185">Reference proteome</keyword>
<dbReference type="InterPro" id="IPR000182">
    <property type="entry name" value="GNAT_dom"/>
</dbReference>
<reference evidence="2" key="1">
    <citation type="submission" date="2021-12" db="EMBL/GenBank/DDBJ databases">
        <authorList>
            <person name="Rodrigo-Torres L."/>
            <person name="Arahal R. D."/>
            <person name="Lucena T."/>
        </authorList>
    </citation>
    <scope>NUCLEOTIDE SEQUENCE</scope>
    <source>
        <strain evidence="2">CECT 8226</strain>
    </source>
</reference>